<feature type="domain" description="HAMP" evidence="11">
    <location>
        <begin position="358"/>
        <end position="409"/>
    </location>
</feature>
<dbReference type="CDD" id="cd06225">
    <property type="entry name" value="HAMP"/>
    <property type="match status" value="1"/>
</dbReference>
<dbReference type="Proteomes" id="UP000197019">
    <property type="component" value="Chromosome"/>
</dbReference>
<evidence type="ECO:0000259" key="10">
    <source>
        <dbReference type="PROSITE" id="PS50111"/>
    </source>
</evidence>
<dbReference type="InterPro" id="IPR003660">
    <property type="entry name" value="HAMP_dom"/>
</dbReference>
<evidence type="ECO:0000313" key="13">
    <source>
        <dbReference type="Proteomes" id="UP000197019"/>
    </source>
</evidence>
<dbReference type="SUPFAM" id="SSF58104">
    <property type="entry name" value="Methyl-accepting chemotaxis protein (MCP) signaling domain"/>
    <property type="match status" value="1"/>
</dbReference>
<keyword evidence="2 9" id="KW-0812">Transmembrane</keyword>
<evidence type="ECO:0000256" key="9">
    <source>
        <dbReference type="SAM" id="Phobius"/>
    </source>
</evidence>
<evidence type="ECO:0000256" key="7">
    <source>
        <dbReference type="PROSITE-ProRule" id="PRU00284"/>
    </source>
</evidence>
<protein>
    <recommendedName>
        <fullName evidence="14">Methyl-accepting chemotaxis protein</fullName>
    </recommendedName>
</protein>
<keyword evidence="5 7" id="KW-0807">Transducer</keyword>
<dbReference type="GO" id="GO:0016020">
    <property type="term" value="C:membrane"/>
    <property type="evidence" value="ECO:0007669"/>
    <property type="project" value="UniProtKB-SubCell"/>
</dbReference>
<evidence type="ECO:0000256" key="5">
    <source>
        <dbReference type="ARBA" id="ARBA00023224"/>
    </source>
</evidence>
<dbReference type="PANTHER" id="PTHR32089:SF119">
    <property type="entry name" value="METHYL-ACCEPTING CHEMOTAXIS PROTEIN CTPL"/>
    <property type="match status" value="1"/>
</dbReference>
<evidence type="ECO:0008006" key="14">
    <source>
        <dbReference type="Google" id="ProtNLM"/>
    </source>
</evidence>
<accession>A0A1Z4BVG9</accession>
<evidence type="ECO:0000259" key="11">
    <source>
        <dbReference type="PROSITE" id="PS50885"/>
    </source>
</evidence>
<gene>
    <name evidence="12" type="ORF">CEK71_04120</name>
</gene>
<keyword evidence="3 9" id="KW-1133">Transmembrane helix</keyword>
<dbReference type="PANTHER" id="PTHR32089">
    <property type="entry name" value="METHYL-ACCEPTING CHEMOTAXIS PROTEIN MCPB"/>
    <property type="match status" value="1"/>
</dbReference>
<dbReference type="Gene3D" id="6.10.340.10">
    <property type="match status" value="1"/>
</dbReference>
<evidence type="ECO:0000256" key="6">
    <source>
        <dbReference type="ARBA" id="ARBA00029447"/>
    </source>
</evidence>
<evidence type="ECO:0000313" key="12">
    <source>
        <dbReference type="EMBL" id="ASF45317.1"/>
    </source>
</evidence>
<feature type="transmembrane region" description="Helical" evidence="9">
    <location>
        <begin position="336"/>
        <end position="357"/>
    </location>
</feature>
<evidence type="ECO:0000256" key="3">
    <source>
        <dbReference type="ARBA" id="ARBA00022989"/>
    </source>
</evidence>
<dbReference type="PROSITE" id="PS50885">
    <property type="entry name" value="HAMP"/>
    <property type="match status" value="1"/>
</dbReference>
<dbReference type="SMART" id="SM00283">
    <property type="entry name" value="MA"/>
    <property type="match status" value="1"/>
</dbReference>
<dbReference type="GO" id="GO:0006935">
    <property type="term" value="P:chemotaxis"/>
    <property type="evidence" value="ECO:0007669"/>
    <property type="project" value="UniProtKB-ARBA"/>
</dbReference>
<comment type="similarity">
    <text evidence="6">Belongs to the methyl-accepting chemotaxis (MCP) protein family.</text>
</comment>
<keyword evidence="4 9" id="KW-0472">Membrane</keyword>
<reference evidence="12 13" key="1">
    <citation type="submission" date="2017-06" db="EMBL/GenBank/DDBJ databases">
        <title>Genome Sequencing of the methanotroph Methylovulum psychrotolerants str. HV10-M2 isolated from a high-altitude environment.</title>
        <authorList>
            <person name="Mateos-Rivera A."/>
        </authorList>
    </citation>
    <scope>NUCLEOTIDE SEQUENCE [LARGE SCALE GENOMIC DNA]</scope>
    <source>
        <strain evidence="12 13">HV10_M2</strain>
    </source>
</reference>
<evidence type="ECO:0000256" key="1">
    <source>
        <dbReference type="ARBA" id="ARBA00004141"/>
    </source>
</evidence>
<keyword evidence="13" id="KW-1185">Reference proteome</keyword>
<name>A0A1Z4BVG9_9GAMM</name>
<evidence type="ECO:0000256" key="4">
    <source>
        <dbReference type="ARBA" id="ARBA00023136"/>
    </source>
</evidence>
<comment type="subcellular location">
    <subcellularLocation>
        <location evidence="1">Membrane</location>
        <topology evidence="1">Multi-pass membrane protein</topology>
    </subcellularLocation>
</comment>
<organism evidence="12 13">
    <name type="scientific">Methylovulum psychrotolerans</name>
    <dbReference type="NCBI Taxonomy" id="1704499"/>
    <lineage>
        <taxon>Bacteria</taxon>
        <taxon>Pseudomonadati</taxon>
        <taxon>Pseudomonadota</taxon>
        <taxon>Gammaproteobacteria</taxon>
        <taxon>Methylococcales</taxon>
        <taxon>Methylococcaceae</taxon>
        <taxon>Methylovulum</taxon>
    </lineage>
</organism>
<evidence type="ECO:0000256" key="8">
    <source>
        <dbReference type="SAM" id="Coils"/>
    </source>
</evidence>
<proteinExistence type="inferred from homology"/>
<dbReference type="GO" id="GO:0007165">
    <property type="term" value="P:signal transduction"/>
    <property type="evidence" value="ECO:0007669"/>
    <property type="project" value="UniProtKB-KW"/>
</dbReference>
<dbReference type="EMBL" id="CP022129">
    <property type="protein sequence ID" value="ASF45317.1"/>
    <property type="molecule type" value="Genomic_DNA"/>
</dbReference>
<dbReference type="SMART" id="SM00304">
    <property type="entry name" value="HAMP"/>
    <property type="match status" value="2"/>
</dbReference>
<dbReference type="AlphaFoldDB" id="A0A1Z4BVG9"/>
<dbReference type="Gene3D" id="1.10.287.950">
    <property type="entry name" value="Methyl-accepting chemotaxis protein"/>
    <property type="match status" value="1"/>
</dbReference>
<dbReference type="Pfam" id="PF00672">
    <property type="entry name" value="HAMP"/>
    <property type="match status" value="1"/>
</dbReference>
<feature type="transmembrane region" description="Helical" evidence="9">
    <location>
        <begin position="12"/>
        <end position="37"/>
    </location>
</feature>
<evidence type="ECO:0000256" key="2">
    <source>
        <dbReference type="ARBA" id="ARBA00022692"/>
    </source>
</evidence>
<dbReference type="InterPro" id="IPR004089">
    <property type="entry name" value="MCPsignal_dom"/>
</dbReference>
<dbReference type="OrthoDB" id="2489132at2"/>
<dbReference type="Pfam" id="PF00015">
    <property type="entry name" value="MCPsignal"/>
    <property type="match status" value="1"/>
</dbReference>
<feature type="coiled-coil region" evidence="8">
    <location>
        <begin position="397"/>
        <end position="435"/>
    </location>
</feature>
<keyword evidence="8" id="KW-0175">Coiled coil</keyword>
<dbReference type="PROSITE" id="PS50111">
    <property type="entry name" value="CHEMOTAXIS_TRANSDUC_2"/>
    <property type="match status" value="1"/>
</dbReference>
<feature type="domain" description="Methyl-accepting transducer" evidence="10">
    <location>
        <begin position="486"/>
        <end position="722"/>
    </location>
</feature>
<dbReference type="KEGG" id="mpsy:CEK71_04120"/>
<sequence>MSANNPNLFSQLLLWQKFVILGMITLVLVVVPSYLYFSNSQQAITSYERVRIGLNAGSKLMALLKSTQKHRGLMAVVLFGDKSKETDLQKEKLAVNQAIADFDNMANSFDDPQLSEKWQLITNNWLNIESGVAAINADRNTLWEMHSHQIDLIKSALQSILGDSNMTLDAYPQSYFLVQGIMINLPELFDQMGLARAYGREFLERALSPTVTDKSADKQKHLEMEQYRVLLAQAVNMSRSNLKNNADSLLLSVDKNPELKDALVKRINDLIKASEVSLKLSEQLIDAKTTSYPTINEYRGKYNTATDATYELITESINALNSLIDQQIDLVKQSQYVIIIIMLLSLLLGTSIAVYIVNSITQPVNRLAGVMKKVAVGESIRVNMNSYDEIGILGRQFDNMLDEREAINNEREATNRQLEAINNKIIKENENLNSSIIELLYAVAKLAKRDLTAKAIVAEDVTGPVSDALNLLARETSKVLNKVLQIANDVSSVSEMVQNQATLVINVATDEKREVETASAELVAASKAMNDISLLAFSCNEMAQKAITNTVKAQSSVSGTVQGIAAIRETIRETEKRIKRLGERSQEIGGVVTLINDISERTHILAINASMHAASAGEAGRGFAVVANEVQKLAENSRAATSKIAELVNNIQVETAETVMTMNDAISQVVYGTDLAQQAGQEMGETRDTTAELVKMVQRIAESSTTQSETSTRLVQRAQQIQNSTNQTYDQLQEQGRQTERLVDLSNALLTSVNVFTLPKAAA</sequence>